<sequence>MRARGFTLMELMVVLAIMGTIAVAATPALSRWSANLRMDSATNELASTLQLARIKAISQNASIRVEFDTATHTYQMQQRDTVDPTRWSNVESTKKLPVAVQLVSVTSNPVIFQSGRGSTVPGSNTTVTLQNTQGKKADVVVAQTGRVSVRKY</sequence>
<keyword evidence="5" id="KW-0997">Cell inner membrane</keyword>
<keyword evidence="6" id="KW-0812">Transmembrane</keyword>
<comment type="caution">
    <text evidence="12">The sequence shown here is derived from an EMBL/GenBank/DDBJ whole genome shotgun (WGS) entry which is preliminary data.</text>
</comment>
<organism evidence="12 13">
    <name type="scientific">Tectimicrobiota bacterium</name>
    <dbReference type="NCBI Taxonomy" id="2528274"/>
    <lineage>
        <taxon>Bacteria</taxon>
        <taxon>Pseudomonadati</taxon>
        <taxon>Nitrospinota/Tectimicrobiota group</taxon>
        <taxon>Candidatus Tectimicrobiota</taxon>
    </lineage>
</organism>
<evidence type="ECO:0000256" key="10">
    <source>
        <dbReference type="ARBA" id="ARBA00030775"/>
    </source>
</evidence>
<evidence type="ECO:0000313" key="13">
    <source>
        <dbReference type="Proteomes" id="UP000712673"/>
    </source>
</evidence>
<evidence type="ECO:0000256" key="4">
    <source>
        <dbReference type="ARBA" id="ARBA00022481"/>
    </source>
</evidence>
<evidence type="ECO:0000256" key="7">
    <source>
        <dbReference type="ARBA" id="ARBA00022989"/>
    </source>
</evidence>
<dbReference type="AlphaFoldDB" id="A0A937VZB3"/>
<comment type="similarity">
    <text evidence="9">Belongs to the GSP H family.</text>
</comment>
<dbReference type="GO" id="GO:0015628">
    <property type="term" value="P:protein secretion by the type II secretion system"/>
    <property type="evidence" value="ECO:0007669"/>
    <property type="project" value="InterPro"/>
</dbReference>
<dbReference type="Gene3D" id="3.30.700.10">
    <property type="entry name" value="Glycoprotein, Type 4 Pilin"/>
    <property type="match status" value="1"/>
</dbReference>
<proteinExistence type="inferred from homology"/>
<dbReference type="GO" id="GO:0015627">
    <property type="term" value="C:type II protein secretion system complex"/>
    <property type="evidence" value="ECO:0007669"/>
    <property type="project" value="InterPro"/>
</dbReference>
<evidence type="ECO:0000313" key="12">
    <source>
        <dbReference type="EMBL" id="MBM3222639.1"/>
    </source>
</evidence>
<evidence type="ECO:0000256" key="8">
    <source>
        <dbReference type="ARBA" id="ARBA00023136"/>
    </source>
</evidence>
<keyword evidence="3" id="KW-1003">Cell membrane</keyword>
<reference evidence="12" key="1">
    <citation type="submission" date="2019-03" db="EMBL/GenBank/DDBJ databases">
        <title>Lake Tanganyika Metagenome-Assembled Genomes (MAGs).</title>
        <authorList>
            <person name="Tran P."/>
        </authorList>
    </citation>
    <scope>NUCLEOTIDE SEQUENCE</scope>
    <source>
        <strain evidence="12">K_DeepCast_65m_m2_066</strain>
    </source>
</reference>
<feature type="domain" description="General secretion pathway GspH" evidence="11">
    <location>
        <begin position="41"/>
        <end position="145"/>
    </location>
</feature>
<dbReference type="InterPro" id="IPR022346">
    <property type="entry name" value="T2SS_GspH"/>
</dbReference>
<dbReference type="InterPro" id="IPR012902">
    <property type="entry name" value="N_methyl_site"/>
</dbReference>
<dbReference type="GO" id="GO:0005886">
    <property type="term" value="C:plasma membrane"/>
    <property type="evidence" value="ECO:0007669"/>
    <property type="project" value="UniProtKB-SubCell"/>
</dbReference>
<evidence type="ECO:0000256" key="3">
    <source>
        <dbReference type="ARBA" id="ARBA00022475"/>
    </source>
</evidence>
<dbReference type="SUPFAM" id="SSF54523">
    <property type="entry name" value="Pili subunits"/>
    <property type="match status" value="1"/>
</dbReference>
<keyword evidence="8" id="KW-0472">Membrane</keyword>
<evidence type="ECO:0000256" key="5">
    <source>
        <dbReference type="ARBA" id="ARBA00022519"/>
    </source>
</evidence>
<dbReference type="Pfam" id="PF12019">
    <property type="entry name" value="GspH"/>
    <property type="match status" value="1"/>
</dbReference>
<keyword evidence="7" id="KW-1133">Transmembrane helix</keyword>
<dbReference type="EMBL" id="VGLS01000039">
    <property type="protein sequence ID" value="MBM3222639.1"/>
    <property type="molecule type" value="Genomic_DNA"/>
</dbReference>
<evidence type="ECO:0000256" key="2">
    <source>
        <dbReference type="ARBA" id="ARBA00021549"/>
    </source>
</evidence>
<evidence type="ECO:0000256" key="9">
    <source>
        <dbReference type="ARBA" id="ARBA00025772"/>
    </source>
</evidence>
<evidence type="ECO:0000256" key="6">
    <source>
        <dbReference type="ARBA" id="ARBA00022692"/>
    </source>
</evidence>
<protein>
    <recommendedName>
        <fullName evidence="2">Type II secretion system protein H</fullName>
    </recommendedName>
    <alternativeName>
        <fullName evidence="10">General secretion pathway protein H</fullName>
    </alternativeName>
</protein>
<dbReference type="Proteomes" id="UP000712673">
    <property type="component" value="Unassembled WGS sequence"/>
</dbReference>
<comment type="subcellular location">
    <subcellularLocation>
        <location evidence="1">Cell inner membrane</location>
        <topology evidence="1">Single-pass membrane protein</topology>
    </subcellularLocation>
</comment>
<keyword evidence="4" id="KW-0488">Methylation</keyword>
<gene>
    <name evidence="12" type="primary">gspH</name>
    <name evidence="12" type="ORF">FJZ47_02375</name>
</gene>
<dbReference type="NCBIfam" id="TIGR02532">
    <property type="entry name" value="IV_pilin_GFxxxE"/>
    <property type="match status" value="1"/>
</dbReference>
<accession>A0A937VZB3</accession>
<dbReference type="Pfam" id="PF07963">
    <property type="entry name" value="N_methyl"/>
    <property type="match status" value="1"/>
</dbReference>
<name>A0A937VZB3_UNCTE</name>
<evidence type="ECO:0000259" key="11">
    <source>
        <dbReference type="Pfam" id="PF12019"/>
    </source>
</evidence>
<dbReference type="InterPro" id="IPR045584">
    <property type="entry name" value="Pilin-like"/>
</dbReference>
<evidence type="ECO:0000256" key="1">
    <source>
        <dbReference type="ARBA" id="ARBA00004377"/>
    </source>
</evidence>